<dbReference type="SUPFAM" id="SSF47473">
    <property type="entry name" value="EF-hand"/>
    <property type="match status" value="1"/>
</dbReference>
<dbReference type="EMBL" id="JAXUIC010000002">
    <property type="protein sequence ID" value="KAK4599450.1"/>
    <property type="molecule type" value="Genomic_DNA"/>
</dbReference>
<dbReference type="InterPro" id="IPR011992">
    <property type="entry name" value="EF-hand-dom_pair"/>
</dbReference>
<organism evidence="3 4">
    <name type="scientific">Quercus rubra</name>
    <name type="common">Northern red oak</name>
    <name type="synonym">Quercus borealis</name>
    <dbReference type="NCBI Taxonomy" id="3512"/>
    <lineage>
        <taxon>Eukaryota</taxon>
        <taxon>Viridiplantae</taxon>
        <taxon>Streptophyta</taxon>
        <taxon>Embryophyta</taxon>
        <taxon>Tracheophyta</taxon>
        <taxon>Spermatophyta</taxon>
        <taxon>Magnoliopsida</taxon>
        <taxon>eudicotyledons</taxon>
        <taxon>Gunneridae</taxon>
        <taxon>Pentapetalae</taxon>
        <taxon>rosids</taxon>
        <taxon>fabids</taxon>
        <taxon>Fagales</taxon>
        <taxon>Fagaceae</taxon>
        <taxon>Quercus</taxon>
    </lineage>
</organism>
<dbReference type="PROSITE" id="PS00018">
    <property type="entry name" value="EF_HAND_1"/>
    <property type="match status" value="2"/>
</dbReference>
<dbReference type="PROSITE" id="PS50222">
    <property type="entry name" value="EF_HAND_2"/>
    <property type="match status" value="1"/>
</dbReference>
<keyword evidence="4" id="KW-1185">Reference proteome</keyword>
<keyword evidence="1" id="KW-0106">Calcium</keyword>
<reference evidence="3 4" key="1">
    <citation type="journal article" date="2023" name="G3 (Bethesda)">
        <title>A haplotype-resolved chromosome-scale genome for Quercus rubra L. provides insights into the genetics of adaptive traits for red oak species.</title>
        <authorList>
            <person name="Kapoor B."/>
            <person name="Jenkins J."/>
            <person name="Schmutz J."/>
            <person name="Zhebentyayeva T."/>
            <person name="Kuelheim C."/>
            <person name="Coggeshall M."/>
            <person name="Heim C."/>
            <person name="Lasky J.R."/>
            <person name="Leites L."/>
            <person name="Islam-Faridi N."/>
            <person name="Romero-Severson J."/>
            <person name="DeLeo V.L."/>
            <person name="Lucas S.M."/>
            <person name="Lazic D."/>
            <person name="Gailing O."/>
            <person name="Carlson J."/>
            <person name="Staton M."/>
        </authorList>
    </citation>
    <scope>NUCLEOTIDE SEQUENCE [LARGE SCALE GENOMIC DNA]</scope>
    <source>
        <strain evidence="3">Pseudo-F2</strain>
    </source>
</reference>
<feature type="domain" description="EF-hand" evidence="2">
    <location>
        <begin position="52"/>
        <end position="87"/>
    </location>
</feature>
<dbReference type="Proteomes" id="UP001324115">
    <property type="component" value="Unassembled WGS sequence"/>
</dbReference>
<dbReference type="InterPro" id="IPR002048">
    <property type="entry name" value="EF_hand_dom"/>
</dbReference>
<dbReference type="Gene3D" id="1.10.238.10">
    <property type="entry name" value="EF-hand"/>
    <property type="match status" value="1"/>
</dbReference>
<dbReference type="SMART" id="SM00054">
    <property type="entry name" value="EFh"/>
    <property type="match status" value="2"/>
</dbReference>
<evidence type="ECO:0000313" key="3">
    <source>
        <dbReference type="EMBL" id="KAK4599450.1"/>
    </source>
</evidence>
<dbReference type="GO" id="GO:0005509">
    <property type="term" value="F:calcium ion binding"/>
    <property type="evidence" value="ECO:0007669"/>
    <property type="project" value="InterPro"/>
</dbReference>
<accession>A0AAN7G039</accession>
<dbReference type="CDD" id="cd00051">
    <property type="entry name" value="EFh"/>
    <property type="match status" value="1"/>
</dbReference>
<sequence length="131" mass="15097">MTRFIIYIYPRASIPPNSNHIRRFFKNLPKALHPPSLHNMVRAIVNNKPVPLPEDQLRNTFKKFDTDNDNQLSIGELTKAFQFLGSRFPGYRADRSLLHADANNDGFVNQEEMNQLVNYVAGLGFTVRRNP</sequence>
<dbReference type="InterPro" id="IPR018247">
    <property type="entry name" value="EF_Hand_1_Ca_BS"/>
</dbReference>
<evidence type="ECO:0000313" key="4">
    <source>
        <dbReference type="Proteomes" id="UP001324115"/>
    </source>
</evidence>
<gene>
    <name evidence="3" type="ORF">RGQ29_009493</name>
</gene>
<name>A0AAN7G039_QUERU</name>
<evidence type="ECO:0000259" key="2">
    <source>
        <dbReference type="PROSITE" id="PS50222"/>
    </source>
</evidence>
<dbReference type="AlphaFoldDB" id="A0AAN7G039"/>
<dbReference type="Pfam" id="PF13499">
    <property type="entry name" value="EF-hand_7"/>
    <property type="match status" value="1"/>
</dbReference>
<proteinExistence type="predicted"/>
<evidence type="ECO:0000256" key="1">
    <source>
        <dbReference type="ARBA" id="ARBA00022837"/>
    </source>
</evidence>
<protein>
    <recommendedName>
        <fullName evidence="2">EF-hand domain-containing protein</fullName>
    </recommendedName>
</protein>
<comment type="caution">
    <text evidence="3">The sequence shown here is derived from an EMBL/GenBank/DDBJ whole genome shotgun (WGS) entry which is preliminary data.</text>
</comment>